<accession>A0A096A425</accession>
<dbReference type="Proteomes" id="UP000029629">
    <property type="component" value="Unassembled WGS sequence"/>
</dbReference>
<dbReference type="RefSeq" id="WP_036561039.1">
    <property type="nucleotide sequence ID" value="NZ_JRNI01000093.1"/>
</dbReference>
<dbReference type="OrthoDB" id="8852350at2"/>
<dbReference type="eggNOG" id="COG3064">
    <property type="taxonomic scope" value="Bacteria"/>
</dbReference>
<name>A0A096A425_9BURK</name>
<keyword evidence="2" id="KW-1185">Reference proteome</keyword>
<proteinExistence type="predicted"/>
<gene>
    <name evidence="1" type="ORF">HMPREF2130_11110</name>
</gene>
<dbReference type="EMBL" id="JRNI01000093">
    <property type="protein sequence ID" value="KGF25527.1"/>
    <property type="molecule type" value="Genomic_DNA"/>
</dbReference>
<dbReference type="AlphaFoldDB" id="A0A096A425"/>
<reference evidence="1 2" key="1">
    <citation type="submission" date="2014-07" db="EMBL/GenBank/DDBJ databases">
        <authorList>
            <person name="McCorrison J."/>
            <person name="Sanka R."/>
            <person name="Torralba M."/>
            <person name="Gillis M."/>
            <person name="Haft D.H."/>
            <person name="Methe B."/>
            <person name="Sutton G."/>
            <person name="Nelson K.E."/>
        </authorList>
    </citation>
    <scope>NUCLEOTIDE SEQUENCE [LARGE SCALE GENOMIC DNA]</scope>
    <source>
        <strain evidence="1 2">DNF00040</strain>
    </source>
</reference>
<organism evidence="1 2">
    <name type="scientific">Oligella urethralis DNF00040</name>
    <dbReference type="NCBI Taxonomy" id="1401065"/>
    <lineage>
        <taxon>Bacteria</taxon>
        <taxon>Pseudomonadati</taxon>
        <taxon>Pseudomonadota</taxon>
        <taxon>Betaproteobacteria</taxon>
        <taxon>Burkholderiales</taxon>
        <taxon>Alcaligenaceae</taxon>
        <taxon>Oligella</taxon>
    </lineage>
</organism>
<evidence type="ECO:0000313" key="1">
    <source>
        <dbReference type="EMBL" id="KGF25527.1"/>
    </source>
</evidence>
<evidence type="ECO:0000313" key="2">
    <source>
        <dbReference type="Proteomes" id="UP000029629"/>
    </source>
</evidence>
<sequence>MADDFMARKSEQWMIISIVPDVCKTPVGSSTPPVPYPVVAYLSAAKHMSPNVRLNGDEAVILDHSYVATTLGAQAGVAKGIKSGTVGGKCYFDEHSQSVRVNQKKIIRHNDLAWMNGA</sequence>
<protein>
    <submittedName>
        <fullName evidence="1">Type IV secretion protein Rhs</fullName>
    </submittedName>
</protein>
<comment type="caution">
    <text evidence="1">The sequence shown here is derived from an EMBL/GenBank/DDBJ whole genome shotgun (WGS) entry which is preliminary data.</text>
</comment>
<dbReference type="Pfam" id="PF13665">
    <property type="entry name" value="Tox-PAAR-like"/>
    <property type="match status" value="1"/>
</dbReference>